<protein>
    <submittedName>
        <fullName evidence="1">Uncharacterized protein</fullName>
    </submittedName>
</protein>
<accession>A0A835MHK5</accession>
<dbReference type="OrthoDB" id="672127at2759"/>
<dbReference type="EMBL" id="JADGMS010000016">
    <property type="protein sequence ID" value="KAF9666260.1"/>
    <property type="molecule type" value="Genomic_DNA"/>
</dbReference>
<evidence type="ECO:0000313" key="2">
    <source>
        <dbReference type="Proteomes" id="UP000657918"/>
    </source>
</evidence>
<evidence type="ECO:0000313" key="1">
    <source>
        <dbReference type="EMBL" id="KAF9666260.1"/>
    </source>
</evidence>
<dbReference type="Pfam" id="PF03140">
    <property type="entry name" value="DUF247"/>
    <property type="match status" value="1"/>
</dbReference>
<dbReference type="AlphaFoldDB" id="A0A835MHK5"/>
<comment type="caution">
    <text evidence="1">The sequence shown here is derived from an EMBL/GenBank/DDBJ whole genome shotgun (WGS) entry which is preliminary data.</text>
</comment>
<sequence length="127" mass="14545">MLQVASSQQLNRGDRIKAEGPIKDIKESCILSETMAKFESDGGTRDPSYGEDDQVTIDIDSLTFSIESMMSQNLIMSDKCCIFRVSPILRRHRESAYIPNAFPIGPWHRNHQLMQSTEKIKLKYLKH</sequence>
<reference evidence="1 2" key="1">
    <citation type="submission" date="2020-10" db="EMBL/GenBank/DDBJ databases">
        <title>Plant Genome Project.</title>
        <authorList>
            <person name="Zhang R.-G."/>
        </authorList>
    </citation>
    <scope>NUCLEOTIDE SEQUENCE [LARGE SCALE GENOMIC DNA]</scope>
    <source>
        <strain evidence="1">FAFU-HL-1</strain>
        <tissue evidence="1">Leaf</tissue>
    </source>
</reference>
<dbReference type="Proteomes" id="UP000657918">
    <property type="component" value="Chromosome 16"/>
</dbReference>
<gene>
    <name evidence="1" type="ORF">SADUNF_Sadunf16G0211100</name>
</gene>
<name>A0A835MHK5_9ROSI</name>
<keyword evidence="2" id="KW-1185">Reference proteome</keyword>
<proteinExistence type="predicted"/>
<organism evidence="1 2">
    <name type="scientific">Salix dunnii</name>
    <dbReference type="NCBI Taxonomy" id="1413687"/>
    <lineage>
        <taxon>Eukaryota</taxon>
        <taxon>Viridiplantae</taxon>
        <taxon>Streptophyta</taxon>
        <taxon>Embryophyta</taxon>
        <taxon>Tracheophyta</taxon>
        <taxon>Spermatophyta</taxon>
        <taxon>Magnoliopsida</taxon>
        <taxon>eudicotyledons</taxon>
        <taxon>Gunneridae</taxon>
        <taxon>Pentapetalae</taxon>
        <taxon>rosids</taxon>
        <taxon>fabids</taxon>
        <taxon>Malpighiales</taxon>
        <taxon>Salicaceae</taxon>
        <taxon>Saliceae</taxon>
        <taxon>Salix</taxon>
    </lineage>
</organism>
<dbReference type="InterPro" id="IPR004158">
    <property type="entry name" value="DUF247_pln"/>
</dbReference>